<evidence type="ECO:0000313" key="2">
    <source>
        <dbReference type="Proteomes" id="UP001447842"/>
    </source>
</evidence>
<keyword evidence="2" id="KW-1185">Reference proteome</keyword>
<evidence type="ECO:0000313" key="1">
    <source>
        <dbReference type="EMBL" id="XAU14684.1"/>
    </source>
</evidence>
<accession>A0ABZ3HAM2</accession>
<reference evidence="1 2" key="1">
    <citation type="submission" date="2024-03" db="EMBL/GenBank/DDBJ databases">
        <title>Sulfurimonas sp. HSL3-1.</title>
        <authorList>
            <person name="Wang S."/>
        </authorList>
    </citation>
    <scope>NUCLEOTIDE SEQUENCE [LARGE SCALE GENOMIC DNA]</scope>
    <source>
        <strain evidence="1 2">HSL3-1</strain>
    </source>
</reference>
<gene>
    <name evidence="1" type="ORF">WCY31_10575</name>
</gene>
<sequence>MMKVLFLSVCMFAGLKAGLFETDAHEKASQRMGLLKQFKENASDASAITKRGEYALIKGQEQGLARIRAEVLTLGLPEQERKTLLSDLDTYKETVRGIGMQLQKSAPELHQHYRRLLGGLGEFNRRLGSIGLRELLHGWRELSRVKGRFVKQPDARLAKAFDTAWTQVSVTISELYLDEEMEAPLLEYLEAYKAYFEEVNRAYKAVGYAEVSSLKPLTYKIKMQMEMMAPRLAERR</sequence>
<evidence type="ECO:0008006" key="3">
    <source>
        <dbReference type="Google" id="ProtNLM"/>
    </source>
</evidence>
<dbReference type="Proteomes" id="UP001447842">
    <property type="component" value="Chromosome"/>
</dbReference>
<organism evidence="1 2">
    <name type="scientific">Sulfurimonas diazotrophicus</name>
    <dbReference type="NCBI Taxonomy" id="3131939"/>
    <lineage>
        <taxon>Bacteria</taxon>
        <taxon>Pseudomonadati</taxon>
        <taxon>Campylobacterota</taxon>
        <taxon>Epsilonproteobacteria</taxon>
        <taxon>Campylobacterales</taxon>
        <taxon>Sulfurimonadaceae</taxon>
        <taxon>Sulfurimonas</taxon>
    </lineage>
</organism>
<dbReference type="RefSeq" id="WP_345972349.1">
    <property type="nucleotide sequence ID" value="NZ_CP147920.1"/>
</dbReference>
<protein>
    <recommendedName>
        <fullName evidence="3">DUF3450 domain-containing protein</fullName>
    </recommendedName>
</protein>
<dbReference type="EMBL" id="CP147920">
    <property type="protein sequence ID" value="XAU14684.1"/>
    <property type="molecule type" value="Genomic_DNA"/>
</dbReference>
<proteinExistence type="predicted"/>
<name>A0ABZ3HAM2_9BACT</name>